<feature type="non-terminal residue" evidence="1">
    <location>
        <position position="1"/>
    </location>
</feature>
<proteinExistence type="predicted"/>
<protein>
    <submittedName>
        <fullName evidence="1">Uncharacterized protein</fullName>
    </submittedName>
</protein>
<evidence type="ECO:0000313" key="1">
    <source>
        <dbReference type="EMBL" id="JAQ00669.1"/>
    </source>
</evidence>
<name>A0A146KXX9_LYGHE</name>
<organism evidence="1">
    <name type="scientific">Lygus hesperus</name>
    <name type="common">Western plant bug</name>
    <dbReference type="NCBI Taxonomy" id="30085"/>
    <lineage>
        <taxon>Eukaryota</taxon>
        <taxon>Metazoa</taxon>
        <taxon>Ecdysozoa</taxon>
        <taxon>Arthropoda</taxon>
        <taxon>Hexapoda</taxon>
        <taxon>Insecta</taxon>
        <taxon>Pterygota</taxon>
        <taxon>Neoptera</taxon>
        <taxon>Paraneoptera</taxon>
        <taxon>Hemiptera</taxon>
        <taxon>Heteroptera</taxon>
        <taxon>Panheteroptera</taxon>
        <taxon>Cimicomorpha</taxon>
        <taxon>Miridae</taxon>
        <taxon>Mirini</taxon>
        <taxon>Lygus</taxon>
    </lineage>
</organism>
<reference evidence="1" key="1">
    <citation type="journal article" date="2016" name="Gigascience">
        <title>De novo construction of an expanded transcriptome assembly for the western tarnished plant bug, Lygus hesperus.</title>
        <authorList>
            <person name="Tassone E.E."/>
            <person name="Geib S.M."/>
            <person name="Hall B."/>
            <person name="Fabrick J.A."/>
            <person name="Brent C.S."/>
            <person name="Hull J.J."/>
        </authorList>
    </citation>
    <scope>NUCLEOTIDE SEQUENCE</scope>
</reference>
<dbReference type="EMBL" id="GDHC01017960">
    <property type="protein sequence ID" value="JAQ00669.1"/>
    <property type="molecule type" value="Transcribed_RNA"/>
</dbReference>
<dbReference type="AlphaFoldDB" id="A0A146KXX9"/>
<gene>
    <name evidence="1" type="ORF">g.55052</name>
</gene>
<accession>A0A146KXX9</accession>
<sequence length="118" mass="13091">GVLWVIYWGRGLLSFTPLPLDYSSFGGTPTLSPLLSFIHRNAPLPQPTTEATPPVPPRAAKATPPCPLLDPCYTFALNTEVHFLLDPCSNIFSTFQNSFSVFQHQERDIVTSHLHSKL</sequence>